<reference evidence="1" key="2">
    <citation type="journal article" date="2015" name="Data Brief">
        <title>Shoot transcriptome of the giant reed, Arundo donax.</title>
        <authorList>
            <person name="Barrero R.A."/>
            <person name="Guerrero F.D."/>
            <person name="Moolhuijzen P."/>
            <person name="Goolsby J.A."/>
            <person name="Tidwell J."/>
            <person name="Bellgard S.E."/>
            <person name="Bellgard M.I."/>
        </authorList>
    </citation>
    <scope>NUCLEOTIDE SEQUENCE</scope>
    <source>
        <tissue evidence="1">Shoot tissue taken approximately 20 cm above the soil surface</tissue>
    </source>
</reference>
<sequence>MRLSGIQKEVKAGRNVMSGQCLVPPFAVDDVPYLNQTKKIADACAWLAAQGSSGEEVAGPRSSHWMVGPLGVCCAARRVLVGSKKALPGWAVGCTGHSLETS</sequence>
<proteinExistence type="predicted"/>
<reference evidence="1" key="1">
    <citation type="submission" date="2014-09" db="EMBL/GenBank/DDBJ databases">
        <authorList>
            <person name="Magalhaes I.L.F."/>
            <person name="Oliveira U."/>
            <person name="Santos F.R."/>
            <person name="Vidigal T.H.D.A."/>
            <person name="Brescovit A.D."/>
            <person name="Santos A.J."/>
        </authorList>
    </citation>
    <scope>NUCLEOTIDE SEQUENCE</scope>
    <source>
        <tissue evidence="1">Shoot tissue taken approximately 20 cm above the soil surface</tissue>
    </source>
</reference>
<protein>
    <submittedName>
        <fullName evidence="1">Uncharacterized protein</fullName>
    </submittedName>
</protein>
<name>A0A0A9H9L3_ARUDO</name>
<accession>A0A0A9H9L3</accession>
<dbReference type="EMBL" id="GBRH01164449">
    <property type="protein sequence ID" value="JAE33447.1"/>
    <property type="molecule type" value="Transcribed_RNA"/>
</dbReference>
<organism evidence="1">
    <name type="scientific">Arundo donax</name>
    <name type="common">Giant reed</name>
    <name type="synonym">Donax arundinaceus</name>
    <dbReference type="NCBI Taxonomy" id="35708"/>
    <lineage>
        <taxon>Eukaryota</taxon>
        <taxon>Viridiplantae</taxon>
        <taxon>Streptophyta</taxon>
        <taxon>Embryophyta</taxon>
        <taxon>Tracheophyta</taxon>
        <taxon>Spermatophyta</taxon>
        <taxon>Magnoliopsida</taxon>
        <taxon>Liliopsida</taxon>
        <taxon>Poales</taxon>
        <taxon>Poaceae</taxon>
        <taxon>PACMAD clade</taxon>
        <taxon>Arundinoideae</taxon>
        <taxon>Arundineae</taxon>
        <taxon>Arundo</taxon>
    </lineage>
</organism>
<evidence type="ECO:0000313" key="1">
    <source>
        <dbReference type="EMBL" id="JAE33447.1"/>
    </source>
</evidence>
<dbReference type="AlphaFoldDB" id="A0A0A9H9L3"/>